<dbReference type="AlphaFoldDB" id="A0A2T8IBB9"/>
<feature type="region of interest" description="Disordered" evidence="1">
    <location>
        <begin position="54"/>
        <end position="87"/>
    </location>
</feature>
<protein>
    <submittedName>
        <fullName evidence="2">Uncharacterized protein</fullName>
    </submittedName>
</protein>
<proteinExistence type="predicted"/>
<dbReference type="Proteomes" id="UP000243499">
    <property type="component" value="Chromosome 7"/>
</dbReference>
<reference evidence="2" key="1">
    <citation type="submission" date="2018-04" db="EMBL/GenBank/DDBJ databases">
        <title>WGS assembly of Panicum hallii.</title>
        <authorList>
            <person name="Lovell J."/>
            <person name="Jenkins J."/>
            <person name="Lowry D."/>
            <person name="Mamidi S."/>
            <person name="Sreedasyam A."/>
            <person name="Weng X."/>
            <person name="Barry K."/>
            <person name="Bonette J."/>
            <person name="Campitelli B."/>
            <person name="Daum C."/>
            <person name="Gordon S."/>
            <person name="Gould B."/>
            <person name="Lipzen A."/>
            <person name="Macqueen A."/>
            <person name="Palacio-Mejia J."/>
            <person name="Plott C."/>
            <person name="Shakirov E."/>
            <person name="Shu S."/>
            <person name="Yoshinaga Y."/>
            <person name="Zane M."/>
            <person name="Rokhsar D."/>
            <person name="Grimwood J."/>
            <person name="Schmutz J."/>
            <person name="Juenger T."/>
        </authorList>
    </citation>
    <scope>NUCLEOTIDE SEQUENCE [LARGE SCALE GENOMIC DNA]</scope>
    <source>
        <strain evidence="2">FIL2</strain>
    </source>
</reference>
<sequence length="163" mass="17890">MSIAVRHVDCVPYSEISLVNPIDITKIQIGTRQTGQGGLVVLLYLRRRRRPSFPHAAARPGAGESNGPRLRRPPSVPPGDLATATGGTQVCPVPNPQWMTGVVGPDPRFRLVASSIRKASDSRLPAVTPSRNNIFCLLFLAEVYYSYVISNIQRCSNDQMVFF</sequence>
<gene>
    <name evidence="2" type="ORF">PAHAL_7G076600</name>
</gene>
<organism evidence="2">
    <name type="scientific">Panicum hallii</name>
    <dbReference type="NCBI Taxonomy" id="206008"/>
    <lineage>
        <taxon>Eukaryota</taxon>
        <taxon>Viridiplantae</taxon>
        <taxon>Streptophyta</taxon>
        <taxon>Embryophyta</taxon>
        <taxon>Tracheophyta</taxon>
        <taxon>Spermatophyta</taxon>
        <taxon>Magnoliopsida</taxon>
        <taxon>Liliopsida</taxon>
        <taxon>Poales</taxon>
        <taxon>Poaceae</taxon>
        <taxon>PACMAD clade</taxon>
        <taxon>Panicoideae</taxon>
        <taxon>Panicodae</taxon>
        <taxon>Paniceae</taxon>
        <taxon>Panicinae</taxon>
        <taxon>Panicum</taxon>
        <taxon>Panicum sect. Panicum</taxon>
    </lineage>
</organism>
<dbReference type="EMBL" id="CM008052">
    <property type="protein sequence ID" value="PVH34961.1"/>
    <property type="molecule type" value="Genomic_DNA"/>
</dbReference>
<evidence type="ECO:0000313" key="2">
    <source>
        <dbReference type="EMBL" id="PVH34961.1"/>
    </source>
</evidence>
<evidence type="ECO:0000256" key="1">
    <source>
        <dbReference type="SAM" id="MobiDB-lite"/>
    </source>
</evidence>
<accession>A0A2T8IBB9</accession>
<name>A0A2T8IBB9_9POAL</name>
<dbReference type="Gramene" id="PVH34961">
    <property type="protein sequence ID" value="PVH34961"/>
    <property type="gene ID" value="PAHAL_7G076600"/>
</dbReference>